<feature type="domain" description="Transcription factor zinc-finger" evidence="2">
    <location>
        <begin position="3"/>
        <end position="40"/>
    </location>
</feature>
<feature type="region of interest" description="Disordered" evidence="1">
    <location>
        <begin position="45"/>
        <end position="97"/>
    </location>
</feature>
<dbReference type="RefSeq" id="WP_205363286.1">
    <property type="nucleotide sequence ID" value="NZ_JADKYB010000028.1"/>
</dbReference>
<evidence type="ECO:0000259" key="2">
    <source>
        <dbReference type="Pfam" id="PF13453"/>
    </source>
</evidence>
<feature type="compositionally biased region" description="Pro residues" evidence="1">
    <location>
        <begin position="49"/>
        <end position="62"/>
    </location>
</feature>
<comment type="caution">
    <text evidence="3">The sequence shown here is derived from an EMBL/GenBank/DDBJ whole genome shotgun (WGS) entry which is preliminary data.</text>
</comment>
<proteinExistence type="predicted"/>
<dbReference type="InterPro" id="IPR027392">
    <property type="entry name" value="TF_Znf"/>
</dbReference>
<dbReference type="EMBL" id="JADKYB010000028">
    <property type="protein sequence ID" value="MBM9509812.1"/>
    <property type="molecule type" value="Genomic_DNA"/>
</dbReference>
<keyword evidence="4" id="KW-1185">Reference proteome</keyword>
<dbReference type="Pfam" id="PF13453">
    <property type="entry name" value="Zn_ribbon_TFIIB"/>
    <property type="match status" value="1"/>
</dbReference>
<evidence type="ECO:0000313" key="4">
    <source>
        <dbReference type="Proteomes" id="UP000749040"/>
    </source>
</evidence>
<protein>
    <submittedName>
        <fullName evidence="3">Zf-TFIIB domain-containing protein</fullName>
    </submittedName>
</protein>
<gene>
    <name evidence="3" type="ORF">ITX44_35735</name>
</gene>
<name>A0ABS2U472_9ACTN</name>
<accession>A0ABS2U472</accession>
<feature type="compositionally biased region" description="Basic residues" evidence="1">
    <location>
        <begin position="82"/>
        <end position="93"/>
    </location>
</feature>
<organism evidence="3 4">
    <name type="scientific">Actinacidiphila acididurans</name>
    <dbReference type="NCBI Taxonomy" id="2784346"/>
    <lineage>
        <taxon>Bacteria</taxon>
        <taxon>Bacillati</taxon>
        <taxon>Actinomycetota</taxon>
        <taxon>Actinomycetes</taxon>
        <taxon>Kitasatosporales</taxon>
        <taxon>Streptomycetaceae</taxon>
        <taxon>Actinacidiphila</taxon>
    </lineage>
</organism>
<dbReference type="Proteomes" id="UP000749040">
    <property type="component" value="Unassembled WGS sequence"/>
</dbReference>
<evidence type="ECO:0000256" key="1">
    <source>
        <dbReference type="SAM" id="MobiDB-lite"/>
    </source>
</evidence>
<evidence type="ECO:0000313" key="3">
    <source>
        <dbReference type="EMBL" id="MBM9509812.1"/>
    </source>
</evidence>
<reference evidence="3 4" key="1">
    <citation type="submission" date="2021-01" db="EMBL/GenBank/DDBJ databases">
        <title>Streptomyces acididurans sp. nov., isolated from a peat swamp forest soil.</title>
        <authorList>
            <person name="Chantavorakit T."/>
            <person name="Duangmal K."/>
        </authorList>
    </citation>
    <scope>NUCLEOTIDE SEQUENCE [LARGE SCALE GENOMIC DNA]</scope>
    <source>
        <strain evidence="3 4">KK5PA1</strain>
    </source>
</reference>
<sequence>MVCPKCHGHMQTYNRNGVQIEQCGNCRGIFLDFGELEALTRLEGTWSQPAPPPQAYPAPPGYGQPAAPVWGAQHHEGGHYGGHGHGHKPHHHEPHHESFMHMLFSS</sequence>